<dbReference type="Pfam" id="PF13671">
    <property type="entry name" value="AAA_33"/>
    <property type="match status" value="1"/>
</dbReference>
<dbReference type="PANTHER" id="PTHR13308">
    <property type="entry name" value="NEDD4-BINDING PROTEIN 2-LIKE 1"/>
    <property type="match status" value="1"/>
</dbReference>
<dbReference type="AlphaFoldDB" id="A0A0F9XB14"/>
<protein>
    <submittedName>
        <fullName evidence="2">Uncharacterized protein</fullName>
    </submittedName>
</protein>
<evidence type="ECO:0000313" key="2">
    <source>
        <dbReference type="EMBL" id="KKN88798.1"/>
    </source>
</evidence>
<comment type="caution">
    <text evidence="2">The sequence shown here is derived from an EMBL/GenBank/DDBJ whole genome shotgun (WGS) entry which is preliminary data.</text>
</comment>
<keyword evidence="1" id="KW-0812">Transmembrane</keyword>
<dbReference type="InterPro" id="IPR026302">
    <property type="entry name" value="NEDD4-bd_p2"/>
</dbReference>
<gene>
    <name evidence="2" type="ORF">LCGC14_0244050</name>
</gene>
<dbReference type="SUPFAM" id="SSF52540">
    <property type="entry name" value="P-loop containing nucleoside triphosphate hydrolases"/>
    <property type="match status" value="1"/>
</dbReference>
<evidence type="ECO:0000256" key="1">
    <source>
        <dbReference type="SAM" id="Phobius"/>
    </source>
</evidence>
<accession>A0A0F9XB14</accession>
<name>A0A0F9XB14_9ZZZZ</name>
<keyword evidence="1" id="KW-1133">Transmembrane helix</keyword>
<feature type="transmembrane region" description="Helical" evidence="1">
    <location>
        <begin position="174"/>
        <end position="197"/>
    </location>
</feature>
<dbReference type="PANTHER" id="PTHR13308:SF40">
    <property type="entry name" value="NEDD4-BINDING PROTEIN 2-LIKE 1"/>
    <property type="match status" value="1"/>
</dbReference>
<sequence length="198" mass="21315">MKKFAFIMRGIPGSGKSTVAKMIARGCFPGKTSRDGSRRLTDAAIHSTDDLCMVDGEYKFDVALAGERHAQNLQNFKDSCAAGKPCVIVDNTNVKTEQYHPYIKAAEAEGYRVVIVELPHPATIVAAQRNTHGVPIECINQMVLDWEPAQHCVTVAKVQHAAQVVGRMQKALRAALLVGFSAGAALGALCVGLAWLLN</sequence>
<dbReference type="InterPro" id="IPR027417">
    <property type="entry name" value="P-loop_NTPase"/>
</dbReference>
<keyword evidence="1" id="KW-0472">Membrane</keyword>
<proteinExistence type="predicted"/>
<dbReference type="Gene3D" id="3.40.50.300">
    <property type="entry name" value="P-loop containing nucleotide triphosphate hydrolases"/>
    <property type="match status" value="1"/>
</dbReference>
<organism evidence="2">
    <name type="scientific">marine sediment metagenome</name>
    <dbReference type="NCBI Taxonomy" id="412755"/>
    <lineage>
        <taxon>unclassified sequences</taxon>
        <taxon>metagenomes</taxon>
        <taxon>ecological metagenomes</taxon>
    </lineage>
</organism>
<dbReference type="EMBL" id="LAZR01000125">
    <property type="protein sequence ID" value="KKN88798.1"/>
    <property type="molecule type" value="Genomic_DNA"/>
</dbReference>
<reference evidence="2" key="1">
    <citation type="journal article" date="2015" name="Nature">
        <title>Complex archaea that bridge the gap between prokaryotes and eukaryotes.</title>
        <authorList>
            <person name="Spang A."/>
            <person name="Saw J.H."/>
            <person name="Jorgensen S.L."/>
            <person name="Zaremba-Niedzwiedzka K."/>
            <person name="Martijn J."/>
            <person name="Lind A.E."/>
            <person name="van Eijk R."/>
            <person name="Schleper C."/>
            <person name="Guy L."/>
            <person name="Ettema T.J."/>
        </authorList>
    </citation>
    <scope>NUCLEOTIDE SEQUENCE</scope>
</reference>